<dbReference type="GeneID" id="115033149"/>
<name>A0A8R2JKU9_ACYPI</name>
<organism evidence="1 2">
    <name type="scientific">Acyrthosiphon pisum</name>
    <name type="common">Pea aphid</name>
    <dbReference type="NCBI Taxonomy" id="7029"/>
    <lineage>
        <taxon>Eukaryota</taxon>
        <taxon>Metazoa</taxon>
        <taxon>Ecdysozoa</taxon>
        <taxon>Arthropoda</taxon>
        <taxon>Hexapoda</taxon>
        <taxon>Insecta</taxon>
        <taxon>Pterygota</taxon>
        <taxon>Neoptera</taxon>
        <taxon>Paraneoptera</taxon>
        <taxon>Hemiptera</taxon>
        <taxon>Sternorrhyncha</taxon>
        <taxon>Aphidomorpha</taxon>
        <taxon>Aphidoidea</taxon>
        <taxon>Aphididae</taxon>
        <taxon>Macrosiphini</taxon>
        <taxon>Acyrthosiphon</taxon>
    </lineage>
</organism>
<reference evidence="2" key="1">
    <citation type="submission" date="2010-06" db="EMBL/GenBank/DDBJ databases">
        <authorList>
            <person name="Jiang H."/>
            <person name="Abraham K."/>
            <person name="Ali S."/>
            <person name="Alsbrooks S.L."/>
            <person name="Anim B.N."/>
            <person name="Anosike U.S."/>
            <person name="Attaway T."/>
            <person name="Bandaranaike D.P."/>
            <person name="Battles P.K."/>
            <person name="Bell S.N."/>
            <person name="Bell A.V."/>
            <person name="Beltran B."/>
            <person name="Bickham C."/>
            <person name="Bustamante Y."/>
            <person name="Caleb T."/>
            <person name="Canada A."/>
            <person name="Cardenas V."/>
            <person name="Carter K."/>
            <person name="Chacko J."/>
            <person name="Chandrabose M.N."/>
            <person name="Chavez D."/>
            <person name="Chavez A."/>
            <person name="Chen L."/>
            <person name="Chu H.-S."/>
            <person name="Claassen K.J."/>
            <person name="Cockrell R."/>
            <person name="Collins M."/>
            <person name="Cooper J.A."/>
            <person name="Cree A."/>
            <person name="Curry S.M."/>
            <person name="Da Y."/>
            <person name="Dao M.D."/>
            <person name="Das B."/>
            <person name="Davila M.-L."/>
            <person name="Davy-Carroll L."/>
            <person name="Denson S."/>
            <person name="Dinh H."/>
            <person name="Ebong V.E."/>
            <person name="Edwards J.R."/>
            <person name="Egan A."/>
            <person name="El-Daye J."/>
            <person name="Escobedo L."/>
            <person name="Fernandez S."/>
            <person name="Fernando P.R."/>
            <person name="Flagg N."/>
            <person name="Forbes L.D."/>
            <person name="Fowler R.G."/>
            <person name="Fu Q."/>
            <person name="Gabisi R.A."/>
            <person name="Ganer J."/>
            <person name="Garbino Pronczuk A."/>
            <person name="Garcia R.M."/>
            <person name="Garner T."/>
            <person name="Garrett T.E."/>
            <person name="Gonzalez D.A."/>
            <person name="Hamid H."/>
            <person name="Hawkins E.S."/>
            <person name="Hirani K."/>
            <person name="Hogues M.E."/>
            <person name="Hollins B."/>
            <person name="Hsiao C.-H."/>
            <person name="Jabil R."/>
            <person name="James M.L."/>
            <person name="Jhangiani S.N."/>
            <person name="Johnson B."/>
            <person name="Johnson Q."/>
            <person name="Joshi V."/>
            <person name="Kalu J.B."/>
            <person name="Kam C."/>
            <person name="Kashfia A."/>
            <person name="Keebler J."/>
            <person name="Kisamo H."/>
            <person name="Kovar C.L."/>
            <person name="Lago L.A."/>
            <person name="Lai C.-Y."/>
            <person name="Laidlaw J."/>
            <person name="Lara F."/>
            <person name="Le T.-K."/>
            <person name="Lee S.L."/>
            <person name="Legall F.H."/>
            <person name="Lemon S.J."/>
            <person name="Lewis L.R."/>
            <person name="Li B."/>
            <person name="Liu Y."/>
            <person name="Liu Y.-S."/>
            <person name="Lopez J."/>
            <person name="Lozado R.J."/>
            <person name="Lu J."/>
            <person name="Madu R.C."/>
            <person name="Maheshwari M."/>
            <person name="Maheshwari R."/>
            <person name="Malloy K."/>
            <person name="Martinez E."/>
            <person name="Mathew T."/>
            <person name="Mercado I.C."/>
            <person name="Mercado C."/>
            <person name="Meyer B."/>
            <person name="Montgomery K."/>
            <person name="Morgan M.B."/>
            <person name="Munidasa M."/>
            <person name="Nazareth L.V."/>
            <person name="Nelson J."/>
            <person name="Ng B.M."/>
            <person name="Nguyen N.B."/>
            <person name="Nguyen P.Q."/>
            <person name="Nguyen T."/>
            <person name="Obregon M."/>
            <person name="Okwuonu G.O."/>
            <person name="Onwere C.G."/>
            <person name="Orozco G."/>
            <person name="Parra A."/>
            <person name="Patel S."/>
            <person name="Patil S."/>
            <person name="Perez A."/>
            <person name="Perez Y."/>
            <person name="Pham C."/>
            <person name="Primus E.L."/>
            <person name="Pu L.-L."/>
            <person name="Puazo M."/>
            <person name="Qin X."/>
            <person name="Quiroz J.B."/>
            <person name="Reese J."/>
            <person name="Richards S."/>
            <person name="Rives C.M."/>
            <person name="Robberts R."/>
            <person name="Ruiz S.J."/>
            <person name="Ruiz M.J."/>
            <person name="Santibanez J."/>
            <person name="Schneider B.W."/>
            <person name="Sisson I."/>
            <person name="Smith M."/>
            <person name="Sodergren E."/>
            <person name="Song X.-Z."/>
            <person name="Song B.B."/>
            <person name="Summersgill H."/>
            <person name="Thelus R."/>
            <person name="Thornton R.D."/>
            <person name="Trejos Z.Y."/>
            <person name="Usmani K."/>
            <person name="Vattathil S."/>
            <person name="Villasana D."/>
            <person name="Walker D.L."/>
            <person name="Wang S."/>
            <person name="Wang K."/>
            <person name="White C.S."/>
            <person name="Williams A.C."/>
            <person name="Williamson J."/>
            <person name="Wilson K."/>
            <person name="Woghiren I.O."/>
            <person name="Woodworth J.R."/>
            <person name="Worley K.C."/>
            <person name="Wright R.A."/>
            <person name="Wu W."/>
            <person name="Young L."/>
            <person name="Zhang L."/>
            <person name="Zhang J."/>
            <person name="Zhu Y."/>
            <person name="Muzny D.M."/>
            <person name="Weinstock G."/>
            <person name="Gibbs R.A."/>
        </authorList>
    </citation>
    <scope>NUCLEOTIDE SEQUENCE [LARGE SCALE GENOMIC DNA]</scope>
    <source>
        <strain evidence="2">LSR1</strain>
    </source>
</reference>
<dbReference type="KEGG" id="api:115033149"/>
<dbReference type="EnsemblMetazoa" id="XM_029485232.1">
    <property type="protein sequence ID" value="XP_029341092.1"/>
    <property type="gene ID" value="LOC115033149"/>
</dbReference>
<dbReference type="OrthoDB" id="6606719at2759"/>
<protein>
    <submittedName>
        <fullName evidence="1">Uncharacterized protein</fullName>
    </submittedName>
</protein>
<evidence type="ECO:0000313" key="1">
    <source>
        <dbReference type="EnsemblMetazoa" id="XP_029341092.1"/>
    </source>
</evidence>
<accession>A0A8R2JKU9</accession>
<dbReference type="RefSeq" id="XP_029341092.1">
    <property type="nucleotide sequence ID" value="XM_029485232.1"/>
</dbReference>
<sequence length="398" mass="46100">MLSHIQNEVTFTTFAQFEEEYRSYKKVVKIPLFKNYLQWKCLHFWYKYISQNKYSWAREELQAPLSLFMLSAPLRDASLKVSALIYQTATISLYNGSVTEENTLQGFKEQQESSTEAAVGQLQNLRLTVKDLVLGACSSALAECGFTTDDSEFRVTKVSRIAKSHGADGDSRGTTGYTMPFVKQRSKLKCCQRICRFIAFVDFQLQSHLHKIARNQIVRFEADVRRHYKYVPVELRQMNGHADDVDTMLESDKSSDEPKSPLFVLEAFLTKNGIEFDNAQSDFINYVSLLIENWKWIIITHFPPLLDDIEFNDFVIPSICGNQNDRVCGNGPSLQFVFEIDGAYQNTTEKIFNYFTTNFKAVHKYLKRLEYVHIIYRDNEDIDRGSIENETSKYLVTY</sequence>
<reference evidence="1" key="2">
    <citation type="submission" date="2022-06" db="UniProtKB">
        <authorList>
            <consortium name="EnsemblMetazoa"/>
        </authorList>
    </citation>
    <scope>IDENTIFICATION</scope>
</reference>
<proteinExistence type="predicted"/>
<dbReference type="AlphaFoldDB" id="A0A8R2JKU9"/>
<evidence type="ECO:0000313" key="2">
    <source>
        <dbReference type="Proteomes" id="UP000007819"/>
    </source>
</evidence>
<dbReference type="Proteomes" id="UP000007819">
    <property type="component" value="Chromosome X"/>
</dbReference>
<keyword evidence="2" id="KW-1185">Reference proteome</keyword>